<dbReference type="OrthoDB" id="4899518at2759"/>
<evidence type="ECO:0000313" key="2">
    <source>
        <dbReference type="EMBL" id="POR35846.1"/>
    </source>
</evidence>
<dbReference type="EMBL" id="PKSG01000394">
    <property type="protein sequence ID" value="POR35846.1"/>
    <property type="molecule type" value="Genomic_DNA"/>
</dbReference>
<evidence type="ECO:0000313" key="3">
    <source>
        <dbReference type="Proteomes" id="UP000237481"/>
    </source>
</evidence>
<feature type="compositionally biased region" description="Basic and acidic residues" evidence="1">
    <location>
        <begin position="268"/>
        <end position="285"/>
    </location>
</feature>
<feature type="region of interest" description="Disordered" evidence="1">
    <location>
        <begin position="112"/>
        <end position="146"/>
    </location>
</feature>
<dbReference type="Proteomes" id="UP000237481">
    <property type="component" value="Unassembled WGS sequence"/>
</dbReference>
<proteinExistence type="predicted"/>
<protein>
    <submittedName>
        <fullName evidence="2">Uncharacterized protein</fullName>
    </submittedName>
</protein>
<comment type="caution">
    <text evidence="2">The sequence shown here is derived from an EMBL/GenBank/DDBJ whole genome shotgun (WGS) entry which is preliminary data.</text>
</comment>
<name>A0A2S4L085_9HYPO</name>
<accession>A0A2S4L085</accession>
<organism evidence="2 3">
    <name type="scientific">Tolypocladium paradoxum</name>
    <dbReference type="NCBI Taxonomy" id="94208"/>
    <lineage>
        <taxon>Eukaryota</taxon>
        <taxon>Fungi</taxon>
        <taxon>Dikarya</taxon>
        <taxon>Ascomycota</taxon>
        <taxon>Pezizomycotina</taxon>
        <taxon>Sordariomycetes</taxon>
        <taxon>Hypocreomycetidae</taxon>
        <taxon>Hypocreales</taxon>
        <taxon>Ophiocordycipitaceae</taxon>
        <taxon>Tolypocladium</taxon>
    </lineage>
</organism>
<gene>
    <name evidence="2" type="ORF">TPAR_09195</name>
</gene>
<reference evidence="2 3" key="1">
    <citation type="submission" date="2018-01" db="EMBL/GenBank/DDBJ databases">
        <title>Harnessing the power of phylogenomics to disentangle the directionality and signatures of interkingdom host jumping in the parasitic fungal genus Tolypocladium.</title>
        <authorList>
            <person name="Quandt C.A."/>
            <person name="Patterson W."/>
            <person name="Spatafora J.W."/>
        </authorList>
    </citation>
    <scope>NUCLEOTIDE SEQUENCE [LARGE SCALE GENOMIC DNA]</scope>
    <source>
        <strain evidence="2 3">NRBC 100945</strain>
    </source>
</reference>
<sequence length="349" mass="37204">MREMQVGRGGVEDVAEAKGRGRADPARSHLGSAVDEVMLVRGGQAGVTVTKVGPGGGGVEGQPQSTGTNRRLQATAVGKPLEQPELSVKASAGGAKVVEKLAYGLEVRDDAKAAPSTVASSIPEKMKSENYPGVDGDDPSDDSATRTSIATSFHSAVECKSHLDTAHLGQISAYQADALIKLNAQPTSTPDRLCCPFCGESQSSLMIYQRHVGRHEEQLSLFALPFLEVDDDMESESRANYYEGRSLAPNDDESDKDEWESQGSSEGAYKRADSIETAPPRRPDVSTDTGESTERGAVMDPQNARDSTRTDEYEGELPSTPPSNVESVTIQWPGGPNGQIKLQKPAEKD</sequence>
<feature type="compositionally biased region" description="Basic and acidic residues" evidence="1">
    <location>
        <begin position="15"/>
        <end position="27"/>
    </location>
</feature>
<keyword evidence="3" id="KW-1185">Reference proteome</keyword>
<feature type="region of interest" description="Disordered" evidence="1">
    <location>
        <begin position="48"/>
        <end position="71"/>
    </location>
</feature>
<feature type="compositionally biased region" description="Acidic residues" evidence="1">
    <location>
        <begin position="250"/>
        <end position="260"/>
    </location>
</feature>
<dbReference type="STRING" id="94208.A0A2S4L085"/>
<feature type="region of interest" description="Disordered" evidence="1">
    <location>
        <begin position="240"/>
        <end position="349"/>
    </location>
</feature>
<dbReference type="AlphaFoldDB" id="A0A2S4L085"/>
<feature type="region of interest" description="Disordered" evidence="1">
    <location>
        <begin position="1"/>
        <end position="30"/>
    </location>
</feature>
<evidence type="ECO:0000256" key="1">
    <source>
        <dbReference type="SAM" id="MobiDB-lite"/>
    </source>
</evidence>